<gene>
    <name evidence="2" type="ORF">NLU14_08185</name>
</gene>
<name>A0ABT5Y950_9GAMM</name>
<reference evidence="2" key="1">
    <citation type="submission" date="2022-07" db="EMBL/GenBank/DDBJ databases">
        <title>Marinobacter iranensis a new bacterium isolate from a hipersaline lake in Iran.</title>
        <authorList>
            <person name="Mohammad A.M.A."/>
            <person name="Cristina S.-P."/>
            <person name="Antonio V."/>
        </authorList>
    </citation>
    <scope>NUCLEOTIDE SEQUENCE</scope>
    <source>
        <strain evidence="2">71-i</strain>
    </source>
</reference>
<organism evidence="2 3">
    <name type="scientific">Marinobacter iranensis</name>
    <dbReference type="NCBI Taxonomy" id="2962607"/>
    <lineage>
        <taxon>Bacteria</taxon>
        <taxon>Pseudomonadati</taxon>
        <taxon>Pseudomonadota</taxon>
        <taxon>Gammaproteobacteria</taxon>
        <taxon>Pseudomonadales</taxon>
        <taxon>Marinobacteraceae</taxon>
        <taxon>Marinobacter</taxon>
    </lineage>
</organism>
<accession>A0ABT5Y950</accession>
<feature type="region of interest" description="Disordered" evidence="1">
    <location>
        <begin position="1"/>
        <end position="31"/>
    </location>
</feature>
<sequence>MMNSLGNASPPQPVQKRPVSERQPPQQGRSDKCGLITQLHILISLQVRDCREQGLEIETAPQAVREYAVAWLYGAACALCDKPQRHSGALINLVSQLASRKTGIRQPEAVQALSTLTGNATLLACFRNGVSGAEHWSGHRYVPQENSLYVAVTSNAFI</sequence>
<dbReference type="RefSeq" id="WP_275705737.1">
    <property type="nucleotide sequence ID" value="NZ_JANCMW010000004.1"/>
</dbReference>
<evidence type="ECO:0000256" key="1">
    <source>
        <dbReference type="SAM" id="MobiDB-lite"/>
    </source>
</evidence>
<evidence type="ECO:0000313" key="3">
    <source>
        <dbReference type="Proteomes" id="UP001143391"/>
    </source>
</evidence>
<keyword evidence="3" id="KW-1185">Reference proteome</keyword>
<dbReference type="Proteomes" id="UP001143391">
    <property type="component" value="Unassembled WGS sequence"/>
</dbReference>
<dbReference type="EMBL" id="JANCMW010000004">
    <property type="protein sequence ID" value="MDF0750208.1"/>
    <property type="molecule type" value="Genomic_DNA"/>
</dbReference>
<evidence type="ECO:0000313" key="2">
    <source>
        <dbReference type="EMBL" id="MDF0750208.1"/>
    </source>
</evidence>
<comment type="caution">
    <text evidence="2">The sequence shown here is derived from an EMBL/GenBank/DDBJ whole genome shotgun (WGS) entry which is preliminary data.</text>
</comment>
<protein>
    <submittedName>
        <fullName evidence="2">Uncharacterized protein</fullName>
    </submittedName>
</protein>
<proteinExistence type="predicted"/>